<comment type="caution">
    <text evidence="4">The sequence shown here is derived from an EMBL/GenBank/DDBJ whole genome shotgun (WGS) entry which is preliminary data.</text>
</comment>
<dbReference type="Gene3D" id="3.40.50.300">
    <property type="entry name" value="P-loop containing nucleotide triphosphate hydrolases"/>
    <property type="match status" value="1"/>
</dbReference>
<proteinExistence type="predicted"/>
<dbReference type="InterPro" id="IPR027417">
    <property type="entry name" value="P-loop_NTPase"/>
</dbReference>
<accession>A0A7C3SJ05</accession>
<organism evidence="4">
    <name type="scientific">Desulfobacca acetoxidans</name>
    <dbReference type="NCBI Taxonomy" id="60893"/>
    <lineage>
        <taxon>Bacteria</taxon>
        <taxon>Pseudomonadati</taxon>
        <taxon>Thermodesulfobacteriota</taxon>
        <taxon>Desulfobaccia</taxon>
        <taxon>Desulfobaccales</taxon>
        <taxon>Desulfobaccaceae</taxon>
        <taxon>Desulfobacca</taxon>
    </lineage>
</organism>
<dbReference type="InterPro" id="IPR050625">
    <property type="entry name" value="ParA/MinD_ATPase"/>
</dbReference>
<evidence type="ECO:0000256" key="1">
    <source>
        <dbReference type="ARBA" id="ARBA00022741"/>
    </source>
</evidence>
<evidence type="ECO:0000313" key="4">
    <source>
        <dbReference type="EMBL" id="HGB14760.1"/>
    </source>
</evidence>
<sequence>MGSAFWRRADFWFWQGQSGFAGGLGSEEYIFMGNRAGIRVWSIGGGKGGIGKSILTLGLGLALTRLGRRVILIDGDLGGANLHTLVGLRYPGVTLEHFLAKQVARLEDVIIPTALDHLGLICACDDILGSANPTYQQKIRLLQEIERLPADFVLLDLGAGTAFNILDLFNYSAGKIVLCTAQTTSLQSAYGFIKAALYRKISREFARNQKMLTCLSLIGCKEAEAPVNSLAELLARLRDFIPELYFPLKQELEAFQPFLVVNMVQGEGEERIPEIIQTVCTEFLAIRPLILGNLDFDPLVEQAVNRRTPRLLMDRRSRAAAGFLQMAKRMLALGRLAFGTPEPKLREKGGKAPRPALGVLP</sequence>
<keyword evidence="2" id="KW-0067">ATP-binding</keyword>
<dbReference type="GO" id="GO:0005524">
    <property type="term" value="F:ATP binding"/>
    <property type="evidence" value="ECO:0007669"/>
    <property type="project" value="UniProtKB-KW"/>
</dbReference>
<evidence type="ECO:0000256" key="3">
    <source>
        <dbReference type="SAM" id="MobiDB-lite"/>
    </source>
</evidence>
<dbReference type="PANTHER" id="PTHR43384">
    <property type="entry name" value="SEPTUM SITE-DETERMINING PROTEIN MIND HOMOLOG, CHLOROPLASTIC-RELATED"/>
    <property type="match status" value="1"/>
</dbReference>
<protein>
    <submittedName>
        <fullName evidence="4">Uncharacterized protein</fullName>
    </submittedName>
</protein>
<evidence type="ECO:0000256" key="2">
    <source>
        <dbReference type="ARBA" id="ARBA00022840"/>
    </source>
</evidence>
<dbReference type="GO" id="GO:0016887">
    <property type="term" value="F:ATP hydrolysis activity"/>
    <property type="evidence" value="ECO:0007669"/>
    <property type="project" value="TreeGrafter"/>
</dbReference>
<dbReference type="GO" id="GO:0005829">
    <property type="term" value="C:cytosol"/>
    <property type="evidence" value="ECO:0007669"/>
    <property type="project" value="TreeGrafter"/>
</dbReference>
<dbReference type="GO" id="GO:0009898">
    <property type="term" value="C:cytoplasmic side of plasma membrane"/>
    <property type="evidence" value="ECO:0007669"/>
    <property type="project" value="TreeGrafter"/>
</dbReference>
<dbReference type="PANTHER" id="PTHR43384:SF4">
    <property type="entry name" value="CELLULOSE BIOSYNTHESIS PROTEIN BCSQ-RELATED"/>
    <property type="match status" value="1"/>
</dbReference>
<dbReference type="Pfam" id="PF10609">
    <property type="entry name" value="ParA"/>
    <property type="match status" value="1"/>
</dbReference>
<keyword evidence="1" id="KW-0547">Nucleotide-binding</keyword>
<dbReference type="EMBL" id="DTHB01000043">
    <property type="protein sequence ID" value="HGB14760.1"/>
    <property type="molecule type" value="Genomic_DNA"/>
</dbReference>
<feature type="region of interest" description="Disordered" evidence="3">
    <location>
        <begin position="342"/>
        <end position="361"/>
    </location>
</feature>
<dbReference type="SUPFAM" id="SSF52540">
    <property type="entry name" value="P-loop containing nucleoside triphosphate hydrolases"/>
    <property type="match status" value="1"/>
</dbReference>
<reference evidence="4" key="1">
    <citation type="journal article" date="2020" name="mSystems">
        <title>Genome- and Community-Level Interaction Insights into Carbon Utilization and Element Cycling Functions of Hydrothermarchaeota in Hydrothermal Sediment.</title>
        <authorList>
            <person name="Zhou Z."/>
            <person name="Liu Y."/>
            <person name="Xu W."/>
            <person name="Pan J."/>
            <person name="Luo Z.H."/>
            <person name="Li M."/>
        </authorList>
    </citation>
    <scope>NUCLEOTIDE SEQUENCE [LARGE SCALE GENOMIC DNA]</scope>
    <source>
        <strain evidence="4">SpSt-776</strain>
    </source>
</reference>
<name>A0A7C3SJ05_9BACT</name>
<dbReference type="InterPro" id="IPR033756">
    <property type="entry name" value="YlxH/NBP35"/>
</dbReference>
<gene>
    <name evidence="4" type="ORF">ENV62_05950</name>
</gene>
<dbReference type="AlphaFoldDB" id="A0A7C3SJ05"/>
<dbReference type="GO" id="GO:0051782">
    <property type="term" value="P:negative regulation of cell division"/>
    <property type="evidence" value="ECO:0007669"/>
    <property type="project" value="TreeGrafter"/>
</dbReference>